<evidence type="ECO:0000256" key="1">
    <source>
        <dbReference type="ARBA" id="ARBA00004175"/>
    </source>
</evidence>
<gene>
    <name evidence="14" type="primary">ASB3</name>
    <name evidence="14" type="ORF">AVEN_257074_1</name>
</gene>
<dbReference type="EMBL" id="BGPR01001592">
    <property type="protein sequence ID" value="GBM57408.1"/>
    <property type="molecule type" value="Genomic_DNA"/>
</dbReference>
<accession>A0A4Y2GY27</accession>
<comment type="caution">
    <text evidence="14">The sequence shown here is derived from an EMBL/GenBank/DDBJ whole genome shotgun (WGS) entry which is preliminary data.</text>
</comment>
<comment type="subcellular location">
    <subcellularLocation>
        <location evidence="2">Secreted</location>
    </subcellularLocation>
    <subcellularLocation>
        <location evidence="1">Target cell membrane</location>
    </subcellularLocation>
</comment>
<dbReference type="SMART" id="SM00248">
    <property type="entry name" value="ANK"/>
    <property type="match status" value="11"/>
</dbReference>
<evidence type="ECO:0000259" key="13">
    <source>
        <dbReference type="PROSITE" id="PS50225"/>
    </source>
</evidence>
<evidence type="ECO:0000256" key="9">
    <source>
        <dbReference type="ARBA" id="ARBA00023028"/>
    </source>
</evidence>
<dbReference type="CDD" id="cd03587">
    <property type="entry name" value="SOCS"/>
    <property type="match status" value="1"/>
</dbReference>
<organism evidence="14 15">
    <name type="scientific">Araneus ventricosus</name>
    <name type="common">Orbweaver spider</name>
    <name type="synonym">Epeira ventricosa</name>
    <dbReference type="NCBI Taxonomy" id="182803"/>
    <lineage>
        <taxon>Eukaryota</taxon>
        <taxon>Metazoa</taxon>
        <taxon>Ecdysozoa</taxon>
        <taxon>Arthropoda</taxon>
        <taxon>Chelicerata</taxon>
        <taxon>Arachnida</taxon>
        <taxon>Araneae</taxon>
        <taxon>Araneomorphae</taxon>
        <taxon>Entelegynae</taxon>
        <taxon>Araneoidea</taxon>
        <taxon>Araneidae</taxon>
        <taxon>Araneus</taxon>
    </lineage>
</organism>
<dbReference type="PROSITE" id="PS50297">
    <property type="entry name" value="ANK_REP_REGION"/>
    <property type="match status" value="3"/>
</dbReference>
<dbReference type="Gene3D" id="1.25.40.20">
    <property type="entry name" value="Ankyrin repeat-containing domain"/>
    <property type="match status" value="3"/>
</dbReference>
<keyword evidence="11" id="KW-0472">Membrane</keyword>
<sequence length="555" mass="61549">MNFTEPWCDTCSTVGYAARLGNVELLESLINEKKPVDVADNRGWRPLHEAAAASPTIDCLEKLLKYGGTDVNWTTHEGESALLLACKRRQGTEADAFVNLLLRHGADPNILDNEEDSPLLEAVRNRNKYVVEQLISAGANVNATDCSKWSPLHEAATKQDPTILHLLLSSNAIIDIQDECGMTPIFTAAQHGCESCLKELLSAAKERNQESVVNIGAEDWATPLMIAAQQGFVNCVKILLDYGADPDLKTSDNATALHLAVQGDNKACLEILLEKMNLEPLIKAFHPSTYEDIDMICPVHLAVEWGSYGSLQALLAAGFSPDSLYTCSDLALSRMITYLPKLETAISYAAFKSDKTSISILLAAGASCSPPVPESSHPLLRAMIHPEPDVFHIFIESGTNVNYQRHNEASNEVFLYSLLTSSNYLKLLLYYGCDPNLCFQNESEILFFIRCTGYFLRRESIPISEFCKLLLRFLLISKKVKYAFLELNNLFGGDVGDILEELNRPSSLKHICSVRLRQHLYSIHGVKLPHVIKHLSLPPVMEQYMACEDLKFSPG</sequence>
<dbReference type="PROSITE" id="PS50088">
    <property type="entry name" value="ANK_REPEAT"/>
    <property type="match status" value="4"/>
</dbReference>
<dbReference type="PANTHER" id="PTHR24173">
    <property type="entry name" value="ANKYRIN REPEAT CONTAINING"/>
    <property type="match status" value="1"/>
</dbReference>
<proteinExistence type="predicted"/>
<evidence type="ECO:0000256" key="2">
    <source>
        <dbReference type="ARBA" id="ARBA00004613"/>
    </source>
</evidence>
<evidence type="ECO:0000256" key="5">
    <source>
        <dbReference type="ARBA" id="ARBA00022537"/>
    </source>
</evidence>
<evidence type="ECO:0000256" key="10">
    <source>
        <dbReference type="ARBA" id="ARBA00023043"/>
    </source>
</evidence>
<protein>
    <submittedName>
        <fullName evidence="14">Ankyrin repeat and SOCS box protein 3</fullName>
    </submittedName>
</protein>
<dbReference type="Pfam" id="PF00023">
    <property type="entry name" value="Ank"/>
    <property type="match status" value="1"/>
</dbReference>
<dbReference type="InterPro" id="IPR001496">
    <property type="entry name" value="SOCS_box"/>
</dbReference>
<evidence type="ECO:0000313" key="15">
    <source>
        <dbReference type="Proteomes" id="UP000499080"/>
    </source>
</evidence>
<evidence type="ECO:0000256" key="4">
    <source>
        <dbReference type="ARBA" id="ARBA00022525"/>
    </source>
</evidence>
<feature type="domain" description="SOCS box" evidence="13">
    <location>
        <begin position="499"/>
        <end position="551"/>
    </location>
</feature>
<evidence type="ECO:0000256" key="3">
    <source>
        <dbReference type="ARBA" id="ARBA00022483"/>
    </source>
</evidence>
<evidence type="ECO:0000256" key="6">
    <source>
        <dbReference type="ARBA" id="ARBA00022656"/>
    </source>
</evidence>
<keyword evidence="3" id="KW-0268">Exocytosis</keyword>
<evidence type="ECO:0000256" key="12">
    <source>
        <dbReference type="PROSITE-ProRule" id="PRU00023"/>
    </source>
</evidence>
<keyword evidence="7" id="KW-0528">Neurotoxin</keyword>
<feature type="repeat" description="ANK" evidence="12">
    <location>
        <begin position="147"/>
        <end position="179"/>
    </location>
</feature>
<dbReference type="AlphaFoldDB" id="A0A4Y2GY27"/>
<reference evidence="14 15" key="1">
    <citation type="journal article" date="2019" name="Sci. Rep.">
        <title>Orb-weaving spider Araneus ventricosus genome elucidates the spidroin gene catalogue.</title>
        <authorList>
            <person name="Kono N."/>
            <person name="Nakamura H."/>
            <person name="Ohtoshi R."/>
            <person name="Moran D.A.P."/>
            <person name="Shinohara A."/>
            <person name="Yoshida Y."/>
            <person name="Fujiwara M."/>
            <person name="Mori M."/>
            <person name="Tomita M."/>
            <person name="Arakawa K."/>
        </authorList>
    </citation>
    <scope>NUCLEOTIDE SEQUENCE [LARGE SCALE GENOMIC DNA]</scope>
</reference>
<dbReference type="InterPro" id="IPR002110">
    <property type="entry name" value="Ankyrin_rpt"/>
</dbReference>
<evidence type="ECO:0000256" key="11">
    <source>
        <dbReference type="ARBA" id="ARBA00023298"/>
    </source>
</evidence>
<evidence type="ECO:0000256" key="8">
    <source>
        <dbReference type="ARBA" id="ARBA00022737"/>
    </source>
</evidence>
<dbReference type="SUPFAM" id="SSF48403">
    <property type="entry name" value="Ankyrin repeat"/>
    <property type="match status" value="2"/>
</dbReference>
<keyword evidence="11" id="KW-1053">Target membrane</keyword>
<dbReference type="InterPro" id="IPR036770">
    <property type="entry name" value="Ankyrin_rpt-contain_sf"/>
</dbReference>
<dbReference type="GO" id="GO:0044231">
    <property type="term" value="C:host cell presynaptic membrane"/>
    <property type="evidence" value="ECO:0007669"/>
    <property type="project" value="UniProtKB-KW"/>
</dbReference>
<dbReference type="PROSITE" id="PS50225">
    <property type="entry name" value="SOCS"/>
    <property type="match status" value="1"/>
</dbReference>
<dbReference type="PANTHER" id="PTHR24173:SF74">
    <property type="entry name" value="ANKYRIN REPEAT DOMAIN-CONTAINING PROTEIN 16"/>
    <property type="match status" value="1"/>
</dbReference>
<dbReference type="Pfam" id="PF07525">
    <property type="entry name" value="SOCS_box"/>
    <property type="match status" value="1"/>
</dbReference>
<dbReference type="GO" id="GO:0005576">
    <property type="term" value="C:extracellular region"/>
    <property type="evidence" value="ECO:0007669"/>
    <property type="project" value="UniProtKB-SubCell"/>
</dbReference>
<evidence type="ECO:0000256" key="7">
    <source>
        <dbReference type="ARBA" id="ARBA00022699"/>
    </source>
</evidence>
<keyword evidence="10 12" id="KW-0040">ANK repeat</keyword>
<dbReference type="GO" id="GO:0044218">
    <property type="term" value="C:other organism cell membrane"/>
    <property type="evidence" value="ECO:0007669"/>
    <property type="project" value="UniProtKB-KW"/>
</dbReference>
<keyword evidence="9" id="KW-0638">Presynaptic neurotoxin</keyword>
<name>A0A4Y2GY27_ARAVE</name>
<keyword evidence="6" id="KW-0800">Toxin</keyword>
<dbReference type="GO" id="GO:0006887">
    <property type="term" value="P:exocytosis"/>
    <property type="evidence" value="ECO:0007669"/>
    <property type="project" value="UniProtKB-KW"/>
</dbReference>
<dbReference type="GO" id="GO:0090729">
    <property type="term" value="F:toxin activity"/>
    <property type="evidence" value="ECO:0007669"/>
    <property type="project" value="UniProtKB-KW"/>
</dbReference>
<feature type="repeat" description="ANK" evidence="12">
    <location>
        <begin position="77"/>
        <end position="113"/>
    </location>
</feature>
<keyword evidence="4" id="KW-0964">Secreted</keyword>
<keyword evidence="8" id="KW-0677">Repeat</keyword>
<feature type="repeat" description="ANK" evidence="12">
    <location>
        <begin position="114"/>
        <end position="146"/>
    </location>
</feature>
<dbReference type="Pfam" id="PF12796">
    <property type="entry name" value="Ank_2"/>
    <property type="match status" value="2"/>
</dbReference>
<feature type="repeat" description="ANK" evidence="12">
    <location>
        <begin position="219"/>
        <end position="251"/>
    </location>
</feature>
<keyword evidence="5" id="KW-1052">Target cell membrane</keyword>
<evidence type="ECO:0000313" key="14">
    <source>
        <dbReference type="EMBL" id="GBM57408.1"/>
    </source>
</evidence>
<keyword evidence="15" id="KW-1185">Reference proteome</keyword>
<dbReference type="Proteomes" id="UP000499080">
    <property type="component" value="Unassembled WGS sequence"/>
</dbReference>
<dbReference type="OrthoDB" id="6413977at2759"/>